<name>A0AA45B7X9_ACIBA</name>
<dbReference type="PANTHER" id="PTHR40661">
    <property type="match status" value="1"/>
</dbReference>
<organism evidence="5 6">
    <name type="scientific">Acinetobacter baumannii</name>
    <dbReference type="NCBI Taxonomy" id="470"/>
    <lineage>
        <taxon>Bacteria</taxon>
        <taxon>Pseudomonadati</taxon>
        <taxon>Pseudomonadota</taxon>
        <taxon>Gammaproteobacteria</taxon>
        <taxon>Moraxellales</taxon>
        <taxon>Moraxellaceae</taxon>
        <taxon>Acinetobacter</taxon>
        <taxon>Acinetobacter calcoaceticus/baumannii complex</taxon>
    </lineage>
</organism>
<dbReference type="PROSITE" id="PS50943">
    <property type="entry name" value="HTH_CROC1"/>
    <property type="match status" value="1"/>
</dbReference>
<dbReference type="AlphaFoldDB" id="A0AA45B7X9"/>
<sequence length="221" mass="24729">MKAGLGNAIKQLRAAKKMSQQDLADKLGVDKGNVSRYESGKQFPDIEKLEKIASAFNVTVSALFEMAEGIEQPNVTSLRKNNKLPVLSWVQAGVWTNAEAVDLSEVTEWLPAPDEGCEDCFYLKVKGVSNEPEFLEGDYILVDPSVYYADMQSGDIIVVRKHTDATFKKLIIESDGSRYLQALNPNFIPNIIPLDEDCVFVGQVIDSVRYVYRAKRRARFS</sequence>
<dbReference type="Pfam" id="PF01381">
    <property type="entry name" value="HTH_3"/>
    <property type="match status" value="1"/>
</dbReference>
<dbReference type="InterPro" id="IPR015927">
    <property type="entry name" value="Peptidase_S24_S26A/B/C"/>
</dbReference>
<keyword evidence="2" id="KW-0238">DNA-binding</keyword>
<proteinExistence type="predicted"/>
<dbReference type="SUPFAM" id="SSF47413">
    <property type="entry name" value="lambda repressor-like DNA-binding domains"/>
    <property type="match status" value="1"/>
</dbReference>
<dbReference type="InterPro" id="IPR001387">
    <property type="entry name" value="Cro/C1-type_HTH"/>
</dbReference>
<dbReference type="GO" id="GO:0003677">
    <property type="term" value="F:DNA binding"/>
    <property type="evidence" value="ECO:0007669"/>
    <property type="project" value="UniProtKB-KW"/>
</dbReference>
<dbReference type="SUPFAM" id="SSF51306">
    <property type="entry name" value="LexA/Signal peptidase"/>
    <property type="match status" value="1"/>
</dbReference>
<dbReference type="CDD" id="cd06529">
    <property type="entry name" value="S24_LexA-like"/>
    <property type="match status" value="1"/>
</dbReference>
<gene>
    <name evidence="5" type="ORF">CV954_012765</name>
</gene>
<evidence type="ECO:0000256" key="1">
    <source>
        <dbReference type="ARBA" id="ARBA00023015"/>
    </source>
</evidence>
<evidence type="ECO:0000313" key="5">
    <source>
        <dbReference type="EMBL" id="PQL82441.1"/>
    </source>
</evidence>
<reference evidence="5 6" key="1">
    <citation type="submission" date="2018-02" db="EMBL/GenBank/DDBJ databases">
        <title>Acinetobacter baumanii whole genome sequence.</title>
        <authorList>
            <person name="Qasim Z.J."/>
        </authorList>
    </citation>
    <scope>NUCLEOTIDE SEQUENCE [LARGE SCALE GENOMIC DNA]</scope>
    <source>
        <strain evidence="5 6">ZQ8</strain>
    </source>
</reference>
<comment type="caution">
    <text evidence="5">The sequence shown here is derived from an EMBL/GenBank/DDBJ whole genome shotgun (WGS) entry which is preliminary data.</text>
</comment>
<dbReference type="InterPro" id="IPR039418">
    <property type="entry name" value="LexA-like"/>
</dbReference>
<evidence type="ECO:0000259" key="4">
    <source>
        <dbReference type="PROSITE" id="PS50943"/>
    </source>
</evidence>
<keyword evidence="3" id="KW-0804">Transcription</keyword>
<accession>A0AA45B7X9</accession>
<evidence type="ECO:0000313" key="6">
    <source>
        <dbReference type="Proteomes" id="UP000233757"/>
    </source>
</evidence>
<dbReference type="InterPro" id="IPR010982">
    <property type="entry name" value="Lambda_DNA-bd_dom_sf"/>
</dbReference>
<protein>
    <submittedName>
        <fullName evidence="5">XRE family transcriptional regulator</fullName>
    </submittedName>
</protein>
<dbReference type="Proteomes" id="UP000233757">
    <property type="component" value="Unassembled WGS sequence"/>
</dbReference>
<dbReference type="RefSeq" id="WP_000643566.1">
    <property type="nucleotide sequence ID" value="NZ_PHJU02000027.1"/>
</dbReference>
<dbReference type="SMART" id="SM00530">
    <property type="entry name" value="HTH_XRE"/>
    <property type="match status" value="1"/>
</dbReference>
<dbReference type="Gene3D" id="1.10.260.40">
    <property type="entry name" value="lambda repressor-like DNA-binding domains"/>
    <property type="match status" value="1"/>
</dbReference>
<dbReference type="Gene3D" id="2.10.109.10">
    <property type="entry name" value="Umud Fragment, subunit A"/>
    <property type="match status" value="1"/>
</dbReference>
<evidence type="ECO:0000256" key="3">
    <source>
        <dbReference type="ARBA" id="ARBA00023163"/>
    </source>
</evidence>
<keyword evidence="1" id="KW-0805">Transcription regulation</keyword>
<evidence type="ECO:0000256" key="2">
    <source>
        <dbReference type="ARBA" id="ARBA00023125"/>
    </source>
</evidence>
<dbReference type="InterPro" id="IPR036286">
    <property type="entry name" value="LexA/Signal_pep-like_sf"/>
</dbReference>
<dbReference type="Pfam" id="PF00717">
    <property type="entry name" value="Peptidase_S24"/>
    <property type="match status" value="1"/>
</dbReference>
<dbReference type="EMBL" id="PHJU02000027">
    <property type="protein sequence ID" value="PQL82441.1"/>
    <property type="molecule type" value="Genomic_DNA"/>
</dbReference>
<dbReference type="PANTHER" id="PTHR40661:SF3">
    <property type="entry name" value="FELS-1 PROPHAGE TRANSCRIPTIONAL REGULATOR"/>
    <property type="match status" value="1"/>
</dbReference>
<dbReference type="CDD" id="cd00093">
    <property type="entry name" value="HTH_XRE"/>
    <property type="match status" value="1"/>
</dbReference>
<feature type="domain" description="HTH cro/C1-type" evidence="4">
    <location>
        <begin position="9"/>
        <end position="63"/>
    </location>
</feature>